<reference evidence="2" key="1">
    <citation type="submission" date="2025-08" db="UniProtKB">
        <authorList>
            <consortium name="RefSeq"/>
        </authorList>
    </citation>
    <scope>IDENTIFICATION</scope>
    <source>
        <tissue evidence="2">Muscle</tissue>
    </source>
</reference>
<dbReference type="KEGG" id="ccar:122139889"/>
<dbReference type="RefSeq" id="XP_042596034.1">
    <property type="nucleotide sequence ID" value="XM_042740100.1"/>
</dbReference>
<accession>A0A9R0AES2</accession>
<proteinExistence type="predicted"/>
<feature type="region of interest" description="Disordered" evidence="1">
    <location>
        <begin position="115"/>
        <end position="158"/>
    </location>
</feature>
<dbReference type="GeneID" id="122139889"/>
<dbReference type="AlphaFoldDB" id="A0A9R0AES2"/>
<gene>
    <name evidence="2" type="primary">LOC122139889</name>
</gene>
<name>A0A9R0AES2_CYPCA</name>
<feature type="compositionally biased region" description="Basic and acidic residues" evidence="1">
    <location>
        <begin position="143"/>
        <end position="152"/>
    </location>
</feature>
<sequence length="230" mass="25303">MSQVTATTNVSFFAYFTSVPRLVPPQTGRESARSRLLGLLLRSRLQRCHVISLEHPLTHSKPPEPRQRLRKIKNTLNESPPAGVAERRLQRTVHFGFSSGTAGDPLCGNTLSHAAAEGQAEEGVLEGQKGAQTGHAGGAGAGDDGRSTDAHRARAAHRPLRLRGYETRSHRVKRLQTAKSPLSSSFSFISPRSFPMNEMDTIIRMDGLIKEWFSVPCLECVKEGVFRFGF</sequence>
<evidence type="ECO:0000313" key="2">
    <source>
        <dbReference type="RefSeq" id="XP_042596034.1"/>
    </source>
</evidence>
<protein>
    <submittedName>
        <fullName evidence="2">Uncharacterized protein LOC122139889</fullName>
    </submittedName>
</protein>
<dbReference type="Proteomes" id="UP001155660">
    <property type="component" value="Chromosome B15"/>
</dbReference>
<organism evidence="2">
    <name type="scientific">Cyprinus carpio</name>
    <name type="common">Common carp</name>
    <dbReference type="NCBI Taxonomy" id="7962"/>
    <lineage>
        <taxon>Eukaryota</taxon>
        <taxon>Metazoa</taxon>
        <taxon>Chordata</taxon>
        <taxon>Craniata</taxon>
        <taxon>Vertebrata</taxon>
        <taxon>Euteleostomi</taxon>
        <taxon>Actinopterygii</taxon>
        <taxon>Neopterygii</taxon>
        <taxon>Teleostei</taxon>
        <taxon>Ostariophysi</taxon>
        <taxon>Cypriniformes</taxon>
        <taxon>Cyprinidae</taxon>
        <taxon>Cyprininae</taxon>
        <taxon>Cyprinus</taxon>
    </lineage>
</organism>
<evidence type="ECO:0000256" key="1">
    <source>
        <dbReference type="SAM" id="MobiDB-lite"/>
    </source>
</evidence>